<dbReference type="FunFam" id="1.10.10.2830:FF:000001">
    <property type="entry name" value="Chromosome partitioning protein ParB"/>
    <property type="match status" value="1"/>
</dbReference>
<dbReference type="InterPro" id="IPR050336">
    <property type="entry name" value="Chromosome_partition/occlusion"/>
</dbReference>
<dbReference type="InterPro" id="IPR036086">
    <property type="entry name" value="ParB/Sulfiredoxin_sf"/>
</dbReference>
<gene>
    <name evidence="7" type="ORF">GGQ97_000654</name>
</gene>
<dbReference type="GO" id="GO:0005694">
    <property type="term" value="C:chromosome"/>
    <property type="evidence" value="ECO:0007669"/>
    <property type="project" value="TreeGrafter"/>
</dbReference>
<evidence type="ECO:0000256" key="3">
    <source>
        <dbReference type="ARBA" id="ARBA00023125"/>
    </source>
</evidence>
<evidence type="ECO:0000256" key="2">
    <source>
        <dbReference type="ARBA" id="ARBA00022829"/>
    </source>
</evidence>
<evidence type="ECO:0000256" key="4">
    <source>
        <dbReference type="ARBA" id="ARBA00025472"/>
    </source>
</evidence>
<comment type="caution">
    <text evidence="7">The sequence shown here is derived from an EMBL/GenBank/DDBJ whole genome shotgun (WGS) entry which is preliminary data.</text>
</comment>
<dbReference type="SMART" id="SM00470">
    <property type="entry name" value="ParB"/>
    <property type="match status" value="1"/>
</dbReference>
<dbReference type="GO" id="GO:0007059">
    <property type="term" value="P:chromosome segregation"/>
    <property type="evidence" value="ECO:0007669"/>
    <property type="project" value="UniProtKB-KW"/>
</dbReference>
<keyword evidence="8" id="KW-1185">Reference proteome</keyword>
<dbReference type="PANTHER" id="PTHR33375">
    <property type="entry name" value="CHROMOSOME-PARTITIONING PROTEIN PARB-RELATED"/>
    <property type="match status" value="1"/>
</dbReference>
<feature type="region of interest" description="Disordered" evidence="5">
    <location>
        <begin position="218"/>
        <end position="237"/>
    </location>
</feature>
<accession>A0A7X5Y4D1</accession>
<dbReference type="Pfam" id="PF02195">
    <property type="entry name" value="ParB_N"/>
    <property type="match status" value="1"/>
</dbReference>
<dbReference type="Proteomes" id="UP000558192">
    <property type="component" value="Unassembled WGS sequence"/>
</dbReference>
<sequence length="294" mass="31218">MNQQARGLGRGLSALLGDVAVAAPAGSAEGVREIDIASIKPNPRQPRRVFAEAPLAELAESIAARGVLQPILVRPAAQAGQFEIVAGERRWRAAQRAQLHKIPAIVRSFDEAGTAEVALIENVQRADLGPLEEADAYAALVERFGHKPEEVGKLVGKSRSHVSNLLRLRDLPESVRAHLEAGTLTMGHARAIASSADAEQLAEQIVAKGLSVRQAEALARKRRPGGESQDSRGGVRLSSAGRDADLLALERQLGDLLGLKVTIQHKNGAGQVAVAFSSLDQLDLICQRLSGEPI</sequence>
<keyword evidence="3" id="KW-0238">DNA-binding</keyword>
<comment type="similarity">
    <text evidence="1">Belongs to the ParB family.</text>
</comment>
<dbReference type="AlphaFoldDB" id="A0A7X5Y4D1"/>
<dbReference type="SUPFAM" id="SSF110849">
    <property type="entry name" value="ParB/Sulfiredoxin"/>
    <property type="match status" value="1"/>
</dbReference>
<organism evidence="7 8">
    <name type="scientific">Sphingomonas kaistensis</name>
    <dbReference type="NCBI Taxonomy" id="298708"/>
    <lineage>
        <taxon>Bacteria</taxon>
        <taxon>Pseudomonadati</taxon>
        <taxon>Pseudomonadota</taxon>
        <taxon>Alphaproteobacteria</taxon>
        <taxon>Sphingomonadales</taxon>
        <taxon>Sphingomonadaceae</taxon>
        <taxon>Sphingomonas</taxon>
    </lineage>
</organism>
<reference evidence="7 8" key="1">
    <citation type="submission" date="2020-03" db="EMBL/GenBank/DDBJ databases">
        <title>Genomic Encyclopedia of Type Strains, Phase IV (KMG-IV): sequencing the most valuable type-strain genomes for metagenomic binning, comparative biology and taxonomic classification.</title>
        <authorList>
            <person name="Goeker M."/>
        </authorList>
    </citation>
    <scope>NUCLEOTIDE SEQUENCE [LARGE SCALE GENOMIC DNA]</scope>
    <source>
        <strain evidence="7 8">DSM 16846</strain>
    </source>
</reference>
<dbReference type="InterPro" id="IPR057240">
    <property type="entry name" value="ParB_dimer_C"/>
</dbReference>
<evidence type="ECO:0000313" key="7">
    <source>
        <dbReference type="EMBL" id="NJC04861.1"/>
    </source>
</evidence>
<dbReference type="RefSeq" id="WP_168067628.1">
    <property type="nucleotide sequence ID" value="NZ_JAATJC010000001.1"/>
</dbReference>
<evidence type="ECO:0000256" key="5">
    <source>
        <dbReference type="SAM" id="MobiDB-lite"/>
    </source>
</evidence>
<dbReference type="Gene3D" id="1.10.10.2830">
    <property type="match status" value="1"/>
</dbReference>
<dbReference type="EMBL" id="JAATJC010000001">
    <property type="protein sequence ID" value="NJC04861.1"/>
    <property type="molecule type" value="Genomic_DNA"/>
</dbReference>
<keyword evidence="2" id="KW-0159">Chromosome partition</keyword>
<dbReference type="SUPFAM" id="SSF109709">
    <property type="entry name" value="KorB DNA-binding domain-like"/>
    <property type="match status" value="1"/>
</dbReference>
<evidence type="ECO:0000259" key="6">
    <source>
        <dbReference type="SMART" id="SM00470"/>
    </source>
</evidence>
<dbReference type="GO" id="GO:0003677">
    <property type="term" value="F:DNA binding"/>
    <property type="evidence" value="ECO:0007669"/>
    <property type="project" value="UniProtKB-KW"/>
</dbReference>
<evidence type="ECO:0000256" key="1">
    <source>
        <dbReference type="ARBA" id="ARBA00006295"/>
    </source>
</evidence>
<dbReference type="FunFam" id="3.90.1530.30:FF:000001">
    <property type="entry name" value="Chromosome partitioning protein ParB"/>
    <property type="match status" value="1"/>
</dbReference>
<evidence type="ECO:0000313" key="8">
    <source>
        <dbReference type="Proteomes" id="UP000558192"/>
    </source>
</evidence>
<dbReference type="InterPro" id="IPR041468">
    <property type="entry name" value="HTH_ParB/Spo0J"/>
</dbReference>
<proteinExistence type="inferred from homology"/>
<dbReference type="Gene3D" id="3.90.1530.30">
    <property type="match status" value="1"/>
</dbReference>
<feature type="domain" description="ParB-like N-terminal" evidence="6">
    <location>
        <begin position="32"/>
        <end position="123"/>
    </location>
</feature>
<dbReference type="Pfam" id="PF17762">
    <property type="entry name" value="HTH_ParB"/>
    <property type="match status" value="1"/>
</dbReference>
<dbReference type="InterPro" id="IPR003115">
    <property type="entry name" value="ParB_N"/>
</dbReference>
<name>A0A7X5Y4D1_9SPHN</name>
<dbReference type="Pfam" id="PF23552">
    <property type="entry name" value="ParB_C"/>
    <property type="match status" value="1"/>
</dbReference>
<dbReference type="PANTHER" id="PTHR33375:SF1">
    <property type="entry name" value="CHROMOSOME-PARTITIONING PROTEIN PARB-RELATED"/>
    <property type="match status" value="1"/>
</dbReference>
<comment type="function">
    <text evidence="4">Involved in chromosome partition. Localize to both poles of the predivisional cell following completion of DNA replication. Binds to the DNA origin of replication.</text>
</comment>
<protein>
    <submittedName>
        <fullName evidence="7">ParB family chromosome partitioning protein</fullName>
    </submittedName>
</protein>
<dbReference type="CDD" id="cd16393">
    <property type="entry name" value="SPO0J_N"/>
    <property type="match status" value="1"/>
</dbReference>
<dbReference type="NCBIfam" id="TIGR00180">
    <property type="entry name" value="parB_part"/>
    <property type="match status" value="1"/>
</dbReference>
<dbReference type="InterPro" id="IPR004437">
    <property type="entry name" value="ParB/RepB/Spo0J"/>
</dbReference>